<evidence type="ECO:0000313" key="2">
    <source>
        <dbReference type="Proteomes" id="UP000324800"/>
    </source>
</evidence>
<dbReference type="EMBL" id="SNRW01023248">
    <property type="protein sequence ID" value="KAA6363173.1"/>
    <property type="molecule type" value="Genomic_DNA"/>
</dbReference>
<protein>
    <submittedName>
        <fullName evidence="1">Uncharacterized protein</fullName>
    </submittedName>
</protein>
<organism evidence="1 2">
    <name type="scientific">Streblomastix strix</name>
    <dbReference type="NCBI Taxonomy" id="222440"/>
    <lineage>
        <taxon>Eukaryota</taxon>
        <taxon>Metamonada</taxon>
        <taxon>Preaxostyla</taxon>
        <taxon>Oxymonadida</taxon>
        <taxon>Streblomastigidae</taxon>
        <taxon>Streblomastix</taxon>
    </lineage>
</organism>
<dbReference type="Proteomes" id="UP000324800">
    <property type="component" value="Unassembled WGS sequence"/>
</dbReference>
<accession>A0A5J4TYX9</accession>
<comment type="caution">
    <text evidence="1">The sequence shown here is derived from an EMBL/GenBank/DDBJ whole genome shotgun (WGS) entry which is preliminary data.</text>
</comment>
<sequence length="138" mass="15846">MCILQFVHLPEVDEQQSSQSLQGVSQVQRNAFVLLPFNIMISAYKHCIIVVQETIKQTLLSHLLKHINIHALFGLDQLLEAIEMIVAHQLQEGEQIGGYTYDEDEMQFSELRDLTRIRLYDGYGSINKSGFVYSTIIF</sequence>
<reference evidence="1 2" key="1">
    <citation type="submission" date="2019-03" db="EMBL/GenBank/DDBJ databases">
        <title>Single cell metagenomics reveals metabolic interactions within the superorganism composed of flagellate Streblomastix strix and complex community of Bacteroidetes bacteria on its surface.</title>
        <authorList>
            <person name="Treitli S.C."/>
            <person name="Kolisko M."/>
            <person name="Husnik F."/>
            <person name="Keeling P."/>
            <person name="Hampl V."/>
        </authorList>
    </citation>
    <scope>NUCLEOTIDE SEQUENCE [LARGE SCALE GENOMIC DNA]</scope>
    <source>
        <strain evidence="1">ST1C</strain>
    </source>
</reference>
<name>A0A5J4TYX9_9EUKA</name>
<evidence type="ECO:0000313" key="1">
    <source>
        <dbReference type="EMBL" id="KAA6363173.1"/>
    </source>
</evidence>
<gene>
    <name evidence="1" type="ORF">EZS28_041301</name>
</gene>
<dbReference type="AlphaFoldDB" id="A0A5J4TYX9"/>
<proteinExistence type="predicted"/>